<dbReference type="Proteomes" id="UP000007110">
    <property type="component" value="Unassembled WGS sequence"/>
</dbReference>
<accession>A0A7M7NH45</accession>
<dbReference type="SUPFAM" id="SSF47473">
    <property type="entry name" value="EF-hand"/>
    <property type="match status" value="1"/>
</dbReference>
<evidence type="ECO:0000313" key="5">
    <source>
        <dbReference type="Proteomes" id="UP000007110"/>
    </source>
</evidence>
<dbReference type="InterPro" id="IPR011992">
    <property type="entry name" value="EF-hand-dom_pair"/>
</dbReference>
<keyword evidence="1" id="KW-0677">Repeat</keyword>
<dbReference type="Gene3D" id="1.10.238.10">
    <property type="entry name" value="EF-hand"/>
    <property type="match status" value="1"/>
</dbReference>
<dbReference type="KEGG" id="spu:100893488"/>
<dbReference type="CDD" id="cd00051">
    <property type="entry name" value="EFh"/>
    <property type="match status" value="1"/>
</dbReference>
<feature type="domain" description="EF-hand" evidence="3">
    <location>
        <begin position="10"/>
        <end position="45"/>
    </location>
</feature>
<proteinExistence type="predicted"/>
<dbReference type="GeneID" id="100893488"/>
<sequence>MAANLLFSKDQIKEIREKFSTFVTDGNSTISKELLVPALIEVGQYLTQTTEEDSSSGLNQVLEFTFEREFKVEETIEFSEFLTMVAEQTTYTATMRPYYTAFFAVDTNRDRALSEAELRKALSTTDPPMKEEDIDALIKKAGLNEAGKIDLTAFVRVIQDSFLPQ</sequence>
<dbReference type="InterPro" id="IPR018247">
    <property type="entry name" value="EF_Hand_1_Ca_BS"/>
</dbReference>
<dbReference type="PROSITE" id="PS50222">
    <property type="entry name" value="EF_HAND_2"/>
    <property type="match status" value="1"/>
</dbReference>
<dbReference type="InterPro" id="IPR050230">
    <property type="entry name" value="CALM/Myosin/TropC-like"/>
</dbReference>
<dbReference type="InterPro" id="IPR002048">
    <property type="entry name" value="EF_hand_dom"/>
</dbReference>
<evidence type="ECO:0000256" key="2">
    <source>
        <dbReference type="ARBA" id="ARBA00022837"/>
    </source>
</evidence>
<dbReference type="InParanoid" id="A0A7M7NH45"/>
<dbReference type="AlphaFoldDB" id="A0A7M7NH45"/>
<dbReference type="PROSITE" id="PS00018">
    <property type="entry name" value="EF_HAND_1"/>
    <property type="match status" value="1"/>
</dbReference>
<dbReference type="PANTHER" id="PTHR23048">
    <property type="entry name" value="MYOSIN LIGHT CHAIN 1, 3"/>
    <property type="match status" value="1"/>
</dbReference>
<reference evidence="5" key="1">
    <citation type="submission" date="2015-02" db="EMBL/GenBank/DDBJ databases">
        <title>Genome sequencing for Strongylocentrotus purpuratus.</title>
        <authorList>
            <person name="Murali S."/>
            <person name="Liu Y."/>
            <person name="Vee V."/>
            <person name="English A."/>
            <person name="Wang M."/>
            <person name="Skinner E."/>
            <person name="Han Y."/>
            <person name="Muzny D.M."/>
            <person name="Worley K.C."/>
            <person name="Gibbs R.A."/>
        </authorList>
    </citation>
    <scope>NUCLEOTIDE SEQUENCE</scope>
</reference>
<dbReference type="Pfam" id="PF13499">
    <property type="entry name" value="EF-hand_7"/>
    <property type="match status" value="1"/>
</dbReference>
<name>A0A7M7NH45_STRPU</name>
<evidence type="ECO:0000259" key="3">
    <source>
        <dbReference type="PROSITE" id="PS50222"/>
    </source>
</evidence>
<dbReference type="RefSeq" id="XP_030835555.1">
    <property type="nucleotide sequence ID" value="XM_030979695.1"/>
</dbReference>
<keyword evidence="5" id="KW-1185">Reference proteome</keyword>
<dbReference type="GO" id="GO:0005509">
    <property type="term" value="F:calcium ion binding"/>
    <property type="evidence" value="ECO:0007669"/>
    <property type="project" value="InterPro"/>
</dbReference>
<dbReference type="FunFam" id="1.10.238.10:FF:000003">
    <property type="entry name" value="Calmodulin A"/>
    <property type="match status" value="1"/>
</dbReference>
<dbReference type="PANTHER" id="PTHR23048:SF0">
    <property type="entry name" value="CALMODULIN LIKE 3"/>
    <property type="match status" value="1"/>
</dbReference>
<dbReference type="EnsemblMetazoa" id="XM_030979695">
    <property type="protein sequence ID" value="XP_030835555"/>
    <property type="gene ID" value="LOC100893488"/>
</dbReference>
<keyword evidence="2" id="KW-0106">Calcium</keyword>
<organism evidence="4 5">
    <name type="scientific">Strongylocentrotus purpuratus</name>
    <name type="common">Purple sea urchin</name>
    <dbReference type="NCBI Taxonomy" id="7668"/>
    <lineage>
        <taxon>Eukaryota</taxon>
        <taxon>Metazoa</taxon>
        <taxon>Echinodermata</taxon>
        <taxon>Eleutherozoa</taxon>
        <taxon>Echinozoa</taxon>
        <taxon>Echinoidea</taxon>
        <taxon>Euechinoidea</taxon>
        <taxon>Echinacea</taxon>
        <taxon>Camarodonta</taxon>
        <taxon>Echinidea</taxon>
        <taxon>Strongylocentrotidae</taxon>
        <taxon>Strongylocentrotus</taxon>
    </lineage>
</organism>
<evidence type="ECO:0000313" key="4">
    <source>
        <dbReference type="EnsemblMetazoa" id="XP_030835555"/>
    </source>
</evidence>
<evidence type="ECO:0000256" key="1">
    <source>
        <dbReference type="ARBA" id="ARBA00022737"/>
    </source>
</evidence>
<reference evidence="4" key="2">
    <citation type="submission" date="2021-01" db="UniProtKB">
        <authorList>
            <consortium name="EnsemblMetazoa"/>
        </authorList>
    </citation>
    <scope>IDENTIFICATION</scope>
</reference>
<protein>
    <recommendedName>
        <fullName evidence="3">EF-hand domain-containing protein</fullName>
    </recommendedName>
</protein>